<comment type="similarity">
    <text evidence="1">Belongs to the TIM50 family.</text>
</comment>
<dbReference type="InterPro" id="IPR036412">
    <property type="entry name" value="HAD-like_sf"/>
</dbReference>
<evidence type="ECO:0000259" key="2">
    <source>
        <dbReference type="PROSITE" id="PS50969"/>
    </source>
</evidence>
<comment type="function">
    <text evidence="1">Essential component of the TIM23 complex, a complex that mediates the translocation of transit peptide-containing proteins across the mitochondrial inner membrane.</text>
</comment>
<evidence type="ECO:0000313" key="4">
    <source>
        <dbReference type="Proteomes" id="UP000489600"/>
    </source>
</evidence>
<keyword evidence="1" id="KW-0809">Transit peptide</keyword>
<feature type="domain" description="FCP1 homology" evidence="2">
    <location>
        <begin position="245"/>
        <end position="425"/>
    </location>
</feature>
<name>A0A565BJT8_9BRAS</name>
<comment type="subunit">
    <text evidence="1">Component of the TIM23 complex.</text>
</comment>
<protein>
    <recommendedName>
        <fullName evidence="1">Mitochondrial import inner membrane translocase subunit TIM50</fullName>
    </recommendedName>
</protein>
<dbReference type="InterPro" id="IPR004274">
    <property type="entry name" value="FCP1_dom"/>
</dbReference>
<accession>A0A565BJT8</accession>
<dbReference type="GO" id="GO:0005744">
    <property type="term" value="C:TIM23 mitochondrial import inner membrane translocase complex"/>
    <property type="evidence" value="ECO:0007669"/>
    <property type="project" value="UniProtKB-UniRule"/>
</dbReference>
<dbReference type="InterPro" id="IPR050365">
    <property type="entry name" value="TIM50"/>
</dbReference>
<comment type="caution">
    <text evidence="3">The sequence shown here is derived from an EMBL/GenBank/DDBJ whole genome shotgun (WGS) entry which is preliminary data.</text>
</comment>
<keyword evidence="1" id="KW-0653">Protein transport</keyword>
<proteinExistence type="inferred from homology"/>
<dbReference type="SUPFAM" id="SSF56784">
    <property type="entry name" value="HAD-like"/>
    <property type="match status" value="1"/>
</dbReference>
<dbReference type="GO" id="GO:0015031">
    <property type="term" value="P:protein transport"/>
    <property type="evidence" value="ECO:0007669"/>
    <property type="project" value="UniProtKB-KW"/>
</dbReference>
<keyword evidence="1" id="KW-0496">Mitochondrion</keyword>
<keyword evidence="1" id="KW-0813">Transport</keyword>
<dbReference type="SMART" id="SM00577">
    <property type="entry name" value="CPDc"/>
    <property type="match status" value="1"/>
</dbReference>
<dbReference type="Pfam" id="PF03031">
    <property type="entry name" value="NIF"/>
    <property type="match status" value="1"/>
</dbReference>
<reference evidence="3" key="1">
    <citation type="submission" date="2019-07" db="EMBL/GenBank/DDBJ databases">
        <authorList>
            <person name="Dittberner H."/>
        </authorList>
    </citation>
    <scope>NUCLEOTIDE SEQUENCE [LARGE SCALE GENOMIC DNA]</scope>
</reference>
<dbReference type="PROSITE" id="PS50969">
    <property type="entry name" value="FCP1"/>
    <property type="match status" value="1"/>
</dbReference>
<keyword evidence="4" id="KW-1185">Reference proteome</keyword>
<dbReference type="Proteomes" id="UP000489600">
    <property type="component" value="Unassembled WGS sequence"/>
</dbReference>
<comment type="subcellular location">
    <subcellularLocation>
        <location evidence="1">Mitochondrion inner membrane</location>
        <topology evidence="1">Single-pass membrane protein</topology>
    </subcellularLocation>
</comment>
<dbReference type="EMBL" id="CABITT030000004">
    <property type="protein sequence ID" value="VVB01584.1"/>
    <property type="molecule type" value="Genomic_DNA"/>
</dbReference>
<gene>
    <name evidence="3" type="ORF">ANE_LOCUS12028</name>
</gene>
<sequence>MTENAKVETEAKIEETKKISRNETKKKSDKLEEDAPVRVPISCGKEIISFVKAETNVTSLGLDGSITDWDLVPDETKKRVMESMFNKLYAMKMELCSKRIGLASEFVNVILKPDNASSSSQNVPVLSQNKTVVDVNKETCVASGSGSQKGEDCSIVVEEEHVVCVEPLDSTERKIEQVSALSITDGKHIDPKESQDLEMQEKEAGVVLCDGANTENEIDASVTVAATVKDDSCVRIDEGNRSNPSVSRKKLLVLDLNGLLANIVSSFPGCKADIVIGRRAIYKRPFYEEFLEFCFEKFEVGVWSSRTQYNVERITNFLLGDMKRKLLFCWDMSYCATTTTGSLENKHKSVVFKELNQLWEKHDSELPWKKGEYNETNTVLLDDSPYKALLNPSYTAIFPHSYDHHNKSDASLGSNGDLRLHLEKLAEAENVQEFIKKNPFGQEAITEASESWEFYRGAIAQVRH</sequence>
<dbReference type="AlphaFoldDB" id="A0A565BJT8"/>
<dbReference type="PANTHER" id="PTHR12210">
    <property type="entry name" value="DULLARD PROTEIN PHOSPHATASE"/>
    <property type="match status" value="1"/>
</dbReference>
<evidence type="ECO:0000313" key="3">
    <source>
        <dbReference type="EMBL" id="VVB01584.1"/>
    </source>
</evidence>
<dbReference type="InterPro" id="IPR023214">
    <property type="entry name" value="HAD_sf"/>
</dbReference>
<dbReference type="Gene3D" id="3.40.50.1000">
    <property type="entry name" value="HAD superfamily/HAD-like"/>
    <property type="match status" value="1"/>
</dbReference>
<keyword evidence="1" id="KW-0811">Translocation</keyword>
<dbReference type="OrthoDB" id="1711508at2759"/>
<organism evidence="3 4">
    <name type="scientific">Arabis nemorensis</name>
    <dbReference type="NCBI Taxonomy" id="586526"/>
    <lineage>
        <taxon>Eukaryota</taxon>
        <taxon>Viridiplantae</taxon>
        <taxon>Streptophyta</taxon>
        <taxon>Embryophyta</taxon>
        <taxon>Tracheophyta</taxon>
        <taxon>Spermatophyta</taxon>
        <taxon>Magnoliopsida</taxon>
        <taxon>eudicotyledons</taxon>
        <taxon>Gunneridae</taxon>
        <taxon>Pentapetalae</taxon>
        <taxon>rosids</taxon>
        <taxon>malvids</taxon>
        <taxon>Brassicales</taxon>
        <taxon>Brassicaceae</taxon>
        <taxon>Arabideae</taxon>
        <taxon>Arabis</taxon>
    </lineage>
</organism>
<evidence type="ECO:0000256" key="1">
    <source>
        <dbReference type="RuleBase" id="RU365079"/>
    </source>
</evidence>